<dbReference type="RefSeq" id="YP_009798243.1">
    <property type="nucleotide sequence ID" value="NC_047925.1"/>
</dbReference>
<dbReference type="EMBL" id="MG765276">
    <property type="protein sequence ID" value="AUV59783.1"/>
    <property type="molecule type" value="Genomic_DNA"/>
</dbReference>
<keyword evidence="2" id="KW-1185">Reference proteome</keyword>
<organism evidence="1 2">
    <name type="scientific">Lactobacillus phage Nyseid</name>
    <dbReference type="NCBI Taxonomy" id="2079432"/>
    <lineage>
        <taxon>Viruses</taxon>
        <taxon>Duplodnaviria</taxon>
        <taxon>Heunggongvirae</taxon>
        <taxon>Uroviricota</taxon>
        <taxon>Caudoviricetes</taxon>
        <taxon>Tybeckvirinae</taxon>
        <taxon>Lenusvirus</taxon>
        <taxon>Lenusvirus nyseid</taxon>
    </lineage>
</organism>
<dbReference type="KEGG" id="vg:54988693"/>
<name>A0A2K9VC37_9CAUD</name>
<sequence length="145" mass="17227">MEENMKTKEFIDRIEHGGCYNVEDYEEYIVIRNSYNQIVAEIDKGRKNALDTCWSEDISDEFYKLLMTYVHTPVDERTEEKRFFIHVFAGKNGYLSFNKYTGFPNFGDKYNTTDQVSFTLKEIDMLRENKNVPIDFDKVKKELAN</sequence>
<dbReference type="Proteomes" id="UP000240437">
    <property type="component" value="Segment"/>
</dbReference>
<protein>
    <submittedName>
        <fullName evidence="1">Uncharacterized protein</fullName>
    </submittedName>
</protein>
<evidence type="ECO:0000313" key="1">
    <source>
        <dbReference type="EMBL" id="AUV59783.1"/>
    </source>
</evidence>
<dbReference type="GeneID" id="54988693"/>
<reference evidence="1 2" key="1">
    <citation type="submission" date="2018-01" db="EMBL/GenBank/DDBJ databases">
        <title>Lactobacillus phages that infect wine-derived L. plantarum strains.</title>
        <authorList>
            <person name="Kyrkou I."/>
            <person name="Hestbjerg Hansen L."/>
        </authorList>
    </citation>
    <scope>NUCLEOTIDE SEQUENCE [LARGE SCALE GENOMIC DNA]</scope>
</reference>
<accession>A0A2K9VC37</accession>
<proteinExistence type="predicted"/>
<evidence type="ECO:0000313" key="2">
    <source>
        <dbReference type="Proteomes" id="UP000240437"/>
    </source>
</evidence>